<dbReference type="InterPro" id="IPR016193">
    <property type="entry name" value="Cytidine_deaminase-like"/>
</dbReference>
<dbReference type="GO" id="GO:0003824">
    <property type="term" value="F:catalytic activity"/>
    <property type="evidence" value="ECO:0007669"/>
    <property type="project" value="InterPro"/>
</dbReference>
<feature type="region of interest" description="Disordered" evidence="1">
    <location>
        <begin position="1"/>
        <end position="104"/>
    </location>
</feature>
<sequence>MSPSFKTQVQGMERRVPRETFPAPPDPRPKGSKGREGFECCLSELSQSGNPSKPTKGKGRRGYRQRTKSKQRKRSESSDGESGESGSGSNPSPGSGTGSGSELEGVAIVRDYEKRWDARRRDPRVNGADIYVARFTKHGMGSARPCWRCLEWSRWAGIKRIFHWNDEEGRFEVVKVNSANLAHYETHADVRLFAGLVGNPLLHLLLHRRSTTF</sequence>
<feature type="compositionally biased region" description="Polar residues" evidence="1">
    <location>
        <begin position="1"/>
        <end position="10"/>
    </location>
</feature>
<evidence type="ECO:0000313" key="2">
    <source>
        <dbReference type="EMBL" id="KAJ3491904.1"/>
    </source>
</evidence>
<feature type="compositionally biased region" description="Low complexity" evidence="1">
    <location>
        <begin position="87"/>
        <end position="104"/>
    </location>
</feature>
<name>A0AAD5VCT2_9APHY</name>
<dbReference type="AlphaFoldDB" id="A0AAD5VCT2"/>
<accession>A0AAD5VCT2</accession>
<feature type="compositionally biased region" description="Basic residues" evidence="1">
    <location>
        <begin position="55"/>
        <end position="73"/>
    </location>
</feature>
<comment type="caution">
    <text evidence="2">The sequence shown here is derived from an EMBL/GenBank/DDBJ whole genome shotgun (WGS) entry which is preliminary data.</text>
</comment>
<feature type="compositionally biased region" description="Basic and acidic residues" evidence="1">
    <location>
        <begin position="27"/>
        <end position="38"/>
    </location>
</feature>
<dbReference type="SUPFAM" id="SSF53927">
    <property type="entry name" value="Cytidine deaminase-like"/>
    <property type="match status" value="1"/>
</dbReference>
<protein>
    <submittedName>
        <fullName evidence="2">Uncharacterized protein</fullName>
    </submittedName>
</protein>
<dbReference type="GO" id="GO:0006139">
    <property type="term" value="P:nucleobase-containing compound metabolic process"/>
    <property type="evidence" value="ECO:0007669"/>
    <property type="project" value="UniProtKB-ARBA"/>
</dbReference>
<dbReference type="EMBL" id="JANAWD010000005">
    <property type="protein sequence ID" value="KAJ3491904.1"/>
    <property type="molecule type" value="Genomic_DNA"/>
</dbReference>
<organism evidence="2 3">
    <name type="scientific">Meripilus lineatus</name>
    <dbReference type="NCBI Taxonomy" id="2056292"/>
    <lineage>
        <taxon>Eukaryota</taxon>
        <taxon>Fungi</taxon>
        <taxon>Dikarya</taxon>
        <taxon>Basidiomycota</taxon>
        <taxon>Agaricomycotina</taxon>
        <taxon>Agaricomycetes</taxon>
        <taxon>Polyporales</taxon>
        <taxon>Meripilaceae</taxon>
        <taxon>Meripilus</taxon>
    </lineage>
</organism>
<gene>
    <name evidence="2" type="ORF">NLI96_g366</name>
</gene>
<keyword evidence="3" id="KW-1185">Reference proteome</keyword>
<feature type="compositionally biased region" description="Polar residues" evidence="1">
    <location>
        <begin position="44"/>
        <end position="53"/>
    </location>
</feature>
<reference evidence="2" key="1">
    <citation type="submission" date="2022-07" db="EMBL/GenBank/DDBJ databases">
        <title>Genome Sequence of Physisporinus lineatus.</title>
        <authorList>
            <person name="Buettner E."/>
        </authorList>
    </citation>
    <scope>NUCLEOTIDE SEQUENCE</scope>
    <source>
        <strain evidence="2">VT162</strain>
    </source>
</reference>
<evidence type="ECO:0000256" key="1">
    <source>
        <dbReference type="SAM" id="MobiDB-lite"/>
    </source>
</evidence>
<dbReference type="Proteomes" id="UP001212997">
    <property type="component" value="Unassembled WGS sequence"/>
</dbReference>
<evidence type="ECO:0000313" key="3">
    <source>
        <dbReference type="Proteomes" id="UP001212997"/>
    </source>
</evidence>
<proteinExistence type="predicted"/>